<dbReference type="EC" id="4.2.2.29" evidence="7"/>
<dbReference type="Pfam" id="PF02618">
    <property type="entry name" value="YceG"/>
    <property type="match status" value="1"/>
</dbReference>
<dbReference type="GeneID" id="98913902"/>
<keyword evidence="2 7" id="KW-0812">Transmembrane</keyword>
<keyword evidence="9" id="KW-1185">Reference proteome</keyword>
<comment type="catalytic activity">
    <reaction evidence="7">
        <text>a peptidoglycan chain = a peptidoglycan chain with N-acetyl-1,6-anhydromuramyl-[peptide] at the reducing end + a peptidoglycan chain with N-acetylglucosamine at the non-reducing end.</text>
        <dbReference type="EC" id="4.2.2.29"/>
    </reaction>
</comment>
<dbReference type="GO" id="GO:0009252">
    <property type="term" value="P:peptidoglycan biosynthetic process"/>
    <property type="evidence" value="ECO:0007669"/>
    <property type="project" value="UniProtKB-UniRule"/>
</dbReference>
<evidence type="ECO:0000313" key="8">
    <source>
        <dbReference type="EMBL" id="TCW02772.1"/>
    </source>
</evidence>
<evidence type="ECO:0000256" key="3">
    <source>
        <dbReference type="ARBA" id="ARBA00022989"/>
    </source>
</evidence>
<dbReference type="Proteomes" id="UP000295515">
    <property type="component" value="Unassembled WGS sequence"/>
</dbReference>
<dbReference type="InterPro" id="IPR003770">
    <property type="entry name" value="MLTG-like"/>
</dbReference>
<comment type="similarity">
    <text evidence="7">Belongs to the transglycosylase MltG family.</text>
</comment>
<evidence type="ECO:0000256" key="6">
    <source>
        <dbReference type="ARBA" id="ARBA00023316"/>
    </source>
</evidence>
<dbReference type="GO" id="GO:0071555">
    <property type="term" value="P:cell wall organization"/>
    <property type="evidence" value="ECO:0007669"/>
    <property type="project" value="UniProtKB-KW"/>
</dbReference>
<keyword evidence="1 7" id="KW-1003">Cell membrane</keyword>
<keyword evidence="3 7" id="KW-1133">Transmembrane helix</keyword>
<dbReference type="Gene3D" id="3.30.1490.480">
    <property type="entry name" value="Endolytic murein transglycosylase"/>
    <property type="match status" value="1"/>
</dbReference>
<evidence type="ECO:0000313" key="9">
    <source>
        <dbReference type="Proteomes" id="UP000295515"/>
    </source>
</evidence>
<dbReference type="NCBIfam" id="TIGR00247">
    <property type="entry name" value="endolytic transglycosylase MltG"/>
    <property type="match status" value="1"/>
</dbReference>
<sequence>MKNKKTILIIIGAVIVIGIIGSIFFYNHGISAVSSKDEEVIVKIEAGSNASQMLEALDQAGLVNSKLAGKLFLKFNHYDHLEANTYIFNKNMSLSKIFSIIEDPDIEYILQSKLTIKEGNTIPEVAQAFADILKTSKEDVIKQWRQEDYLKSLIKEYWFIDKSILNKDIMFPLEGYLYPETYFITSEEPNLKDMTKLALDMMDKKLTPFKETIKKMNWTPHQFLAFASVVERESGTDETDRPMIAGVFMNRINTGMKLQSDITVNYAWQRTGVTVSTAQTQIDSQYNTYRYAGLPIGPISTVPESTLKACANYTHHDYLYFFAMKDPNNPKKAKVVYTKNYDDHLKEVKKAKDAGLWLE</sequence>
<gene>
    <name evidence="7" type="primary">mltG</name>
    <name evidence="8" type="ORF">EDD60_10173</name>
</gene>
<feature type="transmembrane region" description="Helical" evidence="7">
    <location>
        <begin position="7"/>
        <end position="26"/>
    </location>
</feature>
<dbReference type="EMBL" id="SMCQ01000001">
    <property type="protein sequence ID" value="TCW02772.1"/>
    <property type="molecule type" value="Genomic_DNA"/>
</dbReference>
<dbReference type="PANTHER" id="PTHR30518:SF2">
    <property type="entry name" value="ENDOLYTIC MUREIN TRANSGLYCOSYLASE"/>
    <property type="match status" value="1"/>
</dbReference>
<comment type="caution">
    <text evidence="8">The sequence shown here is derived from an EMBL/GenBank/DDBJ whole genome shotgun (WGS) entry which is preliminary data.</text>
</comment>
<evidence type="ECO:0000256" key="7">
    <source>
        <dbReference type="HAMAP-Rule" id="MF_02065"/>
    </source>
</evidence>
<dbReference type="RefSeq" id="WP_066448512.1">
    <property type="nucleotide sequence ID" value="NZ_JANKBF010000001.1"/>
</dbReference>
<proteinExistence type="inferred from homology"/>
<keyword evidence="5 7" id="KW-0456">Lyase</keyword>
<comment type="subcellular location">
    <subcellularLocation>
        <location evidence="7">Cell membrane</location>
        <topology evidence="7">Single-pass membrane protein</topology>
    </subcellularLocation>
</comment>
<organism evidence="8 9">
    <name type="scientific">Longibaculum muris</name>
    <dbReference type="NCBI Taxonomy" id="1796628"/>
    <lineage>
        <taxon>Bacteria</taxon>
        <taxon>Bacillati</taxon>
        <taxon>Bacillota</taxon>
        <taxon>Erysipelotrichia</taxon>
        <taxon>Erysipelotrichales</taxon>
        <taxon>Coprobacillaceae</taxon>
        <taxon>Longibaculum</taxon>
    </lineage>
</organism>
<evidence type="ECO:0000256" key="1">
    <source>
        <dbReference type="ARBA" id="ARBA00022475"/>
    </source>
</evidence>
<feature type="site" description="Important for catalytic activity" evidence="7">
    <location>
        <position position="233"/>
    </location>
</feature>
<protein>
    <recommendedName>
        <fullName evidence="7">Endolytic murein transglycosylase</fullName>
        <ecNumber evidence="7">4.2.2.29</ecNumber>
    </recommendedName>
    <alternativeName>
        <fullName evidence="7">Peptidoglycan lytic transglycosylase</fullName>
    </alternativeName>
    <alternativeName>
        <fullName evidence="7">Peptidoglycan polymerization terminase</fullName>
    </alternativeName>
</protein>
<accession>A0A4V2W5X5</accession>
<dbReference type="HAMAP" id="MF_02065">
    <property type="entry name" value="MltG"/>
    <property type="match status" value="1"/>
</dbReference>
<dbReference type="GO" id="GO:0005886">
    <property type="term" value="C:plasma membrane"/>
    <property type="evidence" value="ECO:0007669"/>
    <property type="project" value="UniProtKB-SubCell"/>
</dbReference>
<keyword evidence="4 7" id="KW-0472">Membrane</keyword>
<evidence type="ECO:0000256" key="5">
    <source>
        <dbReference type="ARBA" id="ARBA00023239"/>
    </source>
</evidence>
<comment type="function">
    <text evidence="7">Functions as a peptidoglycan terminase that cleaves nascent peptidoglycan strands endolytically to terminate their elongation.</text>
</comment>
<dbReference type="GO" id="GO:0008932">
    <property type="term" value="F:lytic endotransglycosylase activity"/>
    <property type="evidence" value="ECO:0007669"/>
    <property type="project" value="UniProtKB-UniRule"/>
</dbReference>
<dbReference type="AlphaFoldDB" id="A0A4V2W5X5"/>
<name>A0A4V2W5X5_9FIRM</name>
<dbReference type="PANTHER" id="PTHR30518">
    <property type="entry name" value="ENDOLYTIC MUREIN TRANSGLYCOSYLASE"/>
    <property type="match status" value="1"/>
</dbReference>
<reference evidence="8 9" key="1">
    <citation type="submission" date="2019-03" db="EMBL/GenBank/DDBJ databases">
        <title>Genomic Encyclopedia of Type Strains, Phase IV (KMG-IV): sequencing the most valuable type-strain genomes for metagenomic binning, comparative biology and taxonomic classification.</title>
        <authorList>
            <person name="Goeker M."/>
        </authorList>
    </citation>
    <scope>NUCLEOTIDE SEQUENCE [LARGE SCALE GENOMIC DNA]</scope>
    <source>
        <strain evidence="8 9">DSM 29487</strain>
    </source>
</reference>
<evidence type="ECO:0000256" key="2">
    <source>
        <dbReference type="ARBA" id="ARBA00022692"/>
    </source>
</evidence>
<keyword evidence="6 7" id="KW-0961">Cell wall biogenesis/degradation</keyword>
<evidence type="ECO:0000256" key="4">
    <source>
        <dbReference type="ARBA" id="ARBA00023136"/>
    </source>
</evidence>